<dbReference type="AlphaFoldDB" id="A0AAD8A2R3"/>
<keyword evidence="4 5" id="KW-0472">Membrane</keyword>
<evidence type="ECO:0000256" key="4">
    <source>
        <dbReference type="ARBA" id="ARBA00023136"/>
    </source>
</evidence>
<dbReference type="Pfam" id="PF01027">
    <property type="entry name" value="Bax1-I"/>
    <property type="match status" value="1"/>
</dbReference>
<feature type="transmembrane region" description="Helical" evidence="5">
    <location>
        <begin position="188"/>
        <end position="208"/>
    </location>
</feature>
<evidence type="ECO:0000256" key="5">
    <source>
        <dbReference type="RuleBase" id="RU004379"/>
    </source>
</evidence>
<sequence length="310" mass="34792">MSAPIVNKFDVPDSPPPTYQESTHGAQKDSPYSKRENSTNDAFPQGVPVLLTMPLPLRDVGRGNVMYEVNQSTQSDGMDENLPFGSSFGDKAIRAVFVRKVYSIIMLQLLTTLIFIAWFMFHEPTRIFVKKNVYILIAAYLTFFITYCILVCCSSVRRSWPSNLIVLSIFTLSLSYFAATISAYHDTYIVLMTVGLVTVVCLGVSIFSIQTKWDITGSGFYLYVFLLVVFLFGILATTVALTTGSRIMSVIYAGLLTMVFALYLVYDTQQIIGGRKMQLSPEEHIFGALQLYFDIINLYVILLSFNNSCK</sequence>
<dbReference type="Proteomes" id="UP001233999">
    <property type="component" value="Unassembled WGS sequence"/>
</dbReference>
<accession>A0AAD8A2R3</accession>
<evidence type="ECO:0000256" key="3">
    <source>
        <dbReference type="ARBA" id="ARBA00022989"/>
    </source>
</evidence>
<dbReference type="GO" id="GO:0005783">
    <property type="term" value="C:endoplasmic reticulum"/>
    <property type="evidence" value="ECO:0007669"/>
    <property type="project" value="TreeGrafter"/>
</dbReference>
<dbReference type="PANTHER" id="PTHR23291">
    <property type="entry name" value="BAX INHIBITOR-RELATED"/>
    <property type="match status" value="1"/>
</dbReference>
<comment type="caution">
    <text evidence="7">The sequence shown here is derived from an EMBL/GenBank/DDBJ whole genome shotgun (WGS) entry which is preliminary data.</text>
</comment>
<dbReference type="GO" id="GO:2001234">
    <property type="term" value="P:negative regulation of apoptotic signaling pathway"/>
    <property type="evidence" value="ECO:0007669"/>
    <property type="project" value="TreeGrafter"/>
</dbReference>
<name>A0AAD8A2R3_DIPPU</name>
<comment type="similarity">
    <text evidence="5">Belongs to the BI1 family.</text>
</comment>
<evidence type="ECO:0000313" key="8">
    <source>
        <dbReference type="Proteomes" id="UP001233999"/>
    </source>
</evidence>
<dbReference type="GO" id="GO:0016020">
    <property type="term" value="C:membrane"/>
    <property type="evidence" value="ECO:0007669"/>
    <property type="project" value="UniProtKB-SubCell"/>
</dbReference>
<evidence type="ECO:0000256" key="6">
    <source>
        <dbReference type="SAM" id="MobiDB-lite"/>
    </source>
</evidence>
<protein>
    <submittedName>
        <fullName evidence="7">Uncharacterized protein</fullName>
    </submittedName>
</protein>
<gene>
    <name evidence="7" type="ORF">L9F63_002005</name>
</gene>
<organism evidence="7 8">
    <name type="scientific">Diploptera punctata</name>
    <name type="common">Pacific beetle cockroach</name>
    <dbReference type="NCBI Taxonomy" id="6984"/>
    <lineage>
        <taxon>Eukaryota</taxon>
        <taxon>Metazoa</taxon>
        <taxon>Ecdysozoa</taxon>
        <taxon>Arthropoda</taxon>
        <taxon>Hexapoda</taxon>
        <taxon>Insecta</taxon>
        <taxon>Pterygota</taxon>
        <taxon>Neoptera</taxon>
        <taxon>Polyneoptera</taxon>
        <taxon>Dictyoptera</taxon>
        <taxon>Blattodea</taxon>
        <taxon>Blaberoidea</taxon>
        <taxon>Blaberidae</taxon>
        <taxon>Diplopterinae</taxon>
        <taxon>Diploptera</taxon>
    </lineage>
</organism>
<reference evidence="7" key="2">
    <citation type="submission" date="2023-05" db="EMBL/GenBank/DDBJ databases">
        <authorList>
            <person name="Fouks B."/>
        </authorList>
    </citation>
    <scope>NUCLEOTIDE SEQUENCE</scope>
    <source>
        <strain evidence="7">Stay&amp;Tobe</strain>
        <tissue evidence="7">Testes</tissue>
    </source>
</reference>
<feature type="transmembrane region" description="Helical" evidence="5">
    <location>
        <begin position="101"/>
        <end position="121"/>
    </location>
</feature>
<feature type="region of interest" description="Disordered" evidence="6">
    <location>
        <begin position="1"/>
        <end position="42"/>
    </location>
</feature>
<dbReference type="GO" id="GO:0005794">
    <property type="term" value="C:Golgi apparatus"/>
    <property type="evidence" value="ECO:0007669"/>
    <property type="project" value="TreeGrafter"/>
</dbReference>
<comment type="subcellular location">
    <subcellularLocation>
        <location evidence="1">Membrane</location>
        <topology evidence="1">Multi-pass membrane protein</topology>
    </subcellularLocation>
</comment>
<evidence type="ECO:0000313" key="7">
    <source>
        <dbReference type="EMBL" id="KAJ9591399.1"/>
    </source>
</evidence>
<keyword evidence="3 5" id="KW-1133">Transmembrane helix</keyword>
<evidence type="ECO:0000256" key="2">
    <source>
        <dbReference type="ARBA" id="ARBA00022692"/>
    </source>
</evidence>
<keyword evidence="8" id="KW-1185">Reference proteome</keyword>
<feature type="transmembrane region" description="Helical" evidence="5">
    <location>
        <begin position="133"/>
        <end position="152"/>
    </location>
</feature>
<dbReference type="EMBL" id="JASPKZ010003868">
    <property type="protein sequence ID" value="KAJ9591399.1"/>
    <property type="molecule type" value="Genomic_DNA"/>
</dbReference>
<proteinExistence type="inferred from homology"/>
<keyword evidence="2 5" id="KW-0812">Transmembrane</keyword>
<reference evidence="7" key="1">
    <citation type="journal article" date="2023" name="IScience">
        <title>Live-bearing cockroach genome reveals convergent evolutionary mechanisms linked to viviparity in insects and beyond.</title>
        <authorList>
            <person name="Fouks B."/>
            <person name="Harrison M.C."/>
            <person name="Mikhailova A.A."/>
            <person name="Marchal E."/>
            <person name="English S."/>
            <person name="Carruthers M."/>
            <person name="Jennings E.C."/>
            <person name="Chiamaka E.L."/>
            <person name="Frigard R.A."/>
            <person name="Pippel M."/>
            <person name="Attardo G.M."/>
            <person name="Benoit J.B."/>
            <person name="Bornberg-Bauer E."/>
            <person name="Tobe S.S."/>
        </authorList>
    </citation>
    <scope>NUCLEOTIDE SEQUENCE</scope>
    <source>
        <strain evidence="7">Stay&amp;Tobe</strain>
    </source>
</reference>
<dbReference type="CDD" id="cd10428">
    <property type="entry name" value="LFG_like"/>
    <property type="match status" value="1"/>
</dbReference>
<feature type="transmembrane region" description="Helical" evidence="5">
    <location>
        <begin position="220"/>
        <end position="241"/>
    </location>
</feature>
<dbReference type="InterPro" id="IPR006214">
    <property type="entry name" value="Bax_inhibitor_1-related"/>
</dbReference>
<evidence type="ECO:0000256" key="1">
    <source>
        <dbReference type="ARBA" id="ARBA00004141"/>
    </source>
</evidence>
<feature type="transmembrane region" description="Helical" evidence="5">
    <location>
        <begin position="164"/>
        <end position="182"/>
    </location>
</feature>
<feature type="transmembrane region" description="Helical" evidence="5">
    <location>
        <begin position="247"/>
        <end position="266"/>
    </location>
</feature>
<dbReference type="PANTHER" id="PTHR23291:SF127">
    <property type="entry name" value="PROTEIN LIFEGUARD 1-LIKE"/>
    <property type="match status" value="1"/>
</dbReference>